<dbReference type="Proteomes" id="UP001054945">
    <property type="component" value="Unassembled WGS sequence"/>
</dbReference>
<gene>
    <name evidence="1" type="ORF">CEXT_146691</name>
</gene>
<proteinExistence type="predicted"/>
<name>A0AAV4QWL6_CAEEX</name>
<evidence type="ECO:0000313" key="2">
    <source>
        <dbReference type="Proteomes" id="UP001054945"/>
    </source>
</evidence>
<reference evidence="1 2" key="1">
    <citation type="submission" date="2021-06" db="EMBL/GenBank/DDBJ databases">
        <title>Caerostris extrusa draft genome.</title>
        <authorList>
            <person name="Kono N."/>
            <person name="Arakawa K."/>
        </authorList>
    </citation>
    <scope>NUCLEOTIDE SEQUENCE [LARGE SCALE GENOMIC DNA]</scope>
</reference>
<dbReference type="EMBL" id="BPLR01006798">
    <property type="protein sequence ID" value="GIY12492.1"/>
    <property type="molecule type" value="Genomic_DNA"/>
</dbReference>
<protein>
    <submittedName>
        <fullName evidence="1">Uncharacterized protein</fullName>
    </submittedName>
</protein>
<comment type="caution">
    <text evidence="1">The sequence shown here is derived from an EMBL/GenBank/DDBJ whole genome shotgun (WGS) entry which is preliminary data.</text>
</comment>
<evidence type="ECO:0000313" key="1">
    <source>
        <dbReference type="EMBL" id="GIY12492.1"/>
    </source>
</evidence>
<keyword evidence="2" id="KW-1185">Reference proteome</keyword>
<sequence>MQMSPLRCIAEEVLTFVPHTVYVWHLGQRKKNHGDSGILSLPSLPEDLLSTINPLPSNEVGLVVCRGWFQETPSAYLRDEEKWYAL</sequence>
<accession>A0AAV4QWL6</accession>
<dbReference type="AlphaFoldDB" id="A0AAV4QWL6"/>
<organism evidence="1 2">
    <name type="scientific">Caerostris extrusa</name>
    <name type="common">Bark spider</name>
    <name type="synonym">Caerostris bankana</name>
    <dbReference type="NCBI Taxonomy" id="172846"/>
    <lineage>
        <taxon>Eukaryota</taxon>
        <taxon>Metazoa</taxon>
        <taxon>Ecdysozoa</taxon>
        <taxon>Arthropoda</taxon>
        <taxon>Chelicerata</taxon>
        <taxon>Arachnida</taxon>
        <taxon>Araneae</taxon>
        <taxon>Araneomorphae</taxon>
        <taxon>Entelegynae</taxon>
        <taxon>Araneoidea</taxon>
        <taxon>Araneidae</taxon>
        <taxon>Caerostris</taxon>
    </lineage>
</organism>